<gene>
    <name evidence="1" type="ORF">RASY3_17740</name>
</gene>
<accession>A0A011VU44</accession>
<dbReference type="AlphaFoldDB" id="A0A011VU44"/>
<protein>
    <recommendedName>
        <fullName evidence="3">DUF2262 domain-containing protein</fullName>
    </recommendedName>
</protein>
<proteinExistence type="predicted"/>
<dbReference type="OrthoDB" id="1821750at2"/>
<dbReference type="PATRIC" id="fig|1341156.4.peg.3149"/>
<dbReference type="RefSeq" id="WP_037290344.1">
    <property type="nucleotide sequence ID" value="NZ_JEOB01000004.1"/>
</dbReference>
<name>A0A011VU44_RUMAL</name>
<keyword evidence="2" id="KW-1185">Reference proteome</keyword>
<evidence type="ECO:0000313" key="2">
    <source>
        <dbReference type="Proteomes" id="UP000021369"/>
    </source>
</evidence>
<evidence type="ECO:0000313" key="1">
    <source>
        <dbReference type="EMBL" id="EXM38128.1"/>
    </source>
</evidence>
<organism evidence="1 2">
    <name type="scientific">Ruminococcus albus SY3</name>
    <dbReference type="NCBI Taxonomy" id="1341156"/>
    <lineage>
        <taxon>Bacteria</taxon>
        <taxon>Bacillati</taxon>
        <taxon>Bacillota</taxon>
        <taxon>Clostridia</taxon>
        <taxon>Eubacteriales</taxon>
        <taxon>Oscillospiraceae</taxon>
        <taxon>Ruminococcus</taxon>
    </lineage>
</organism>
<dbReference type="EMBL" id="JEOB01000004">
    <property type="protein sequence ID" value="EXM38128.1"/>
    <property type="molecule type" value="Genomic_DNA"/>
</dbReference>
<evidence type="ECO:0008006" key="3">
    <source>
        <dbReference type="Google" id="ProtNLM"/>
    </source>
</evidence>
<comment type="caution">
    <text evidence="1">The sequence shown here is derived from an EMBL/GenBank/DDBJ whole genome shotgun (WGS) entry which is preliminary data.</text>
</comment>
<dbReference type="Proteomes" id="UP000021369">
    <property type="component" value="Unassembled WGS sequence"/>
</dbReference>
<sequence>MDKIKYNEEQEAFEISYEIWGKPVTVLFYMEDQQDIMDNISDIADKLGRVERNKSKLAEIIKRDGKYDKKKFPLLTSAQIEELMEIESAFVDEDDEGTVLSITVAAKNGALGEGVMVELLGDGSIEISCEGKLM</sequence>
<reference evidence="1 2" key="1">
    <citation type="submission" date="2013-06" db="EMBL/GenBank/DDBJ databases">
        <title>Rumen cellulosomics: divergent fiber-degrading strategies revealed by comparative genome-wide analysis of six Ruminococcal strains.</title>
        <authorList>
            <person name="Dassa B."/>
            <person name="Borovok I."/>
            <person name="Lamed R."/>
            <person name="Flint H."/>
            <person name="Yeoman C.J."/>
            <person name="White B."/>
            <person name="Bayer E.A."/>
        </authorList>
    </citation>
    <scope>NUCLEOTIDE SEQUENCE [LARGE SCALE GENOMIC DNA]</scope>
    <source>
        <strain evidence="1 2">SY3</strain>
    </source>
</reference>